<dbReference type="Proteomes" id="UP000789901">
    <property type="component" value="Unassembled WGS sequence"/>
</dbReference>
<proteinExistence type="predicted"/>
<organism evidence="1 2">
    <name type="scientific">Gigaspora margarita</name>
    <dbReference type="NCBI Taxonomy" id="4874"/>
    <lineage>
        <taxon>Eukaryota</taxon>
        <taxon>Fungi</taxon>
        <taxon>Fungi incertae sedis</taxon>
        <taxon>Mucoromycota</taxon>
        <taxon>Glomeromycotina</taxon>
        <taxon>Glomeromycetes</taxon>
        <taxon>Diversisporales</taxon>
        <taxon>Gigasporaceae</taxon>
        <taxon>Gigaspora</taxon>
    </lineage>
</organism>
<dbReference type="EMBL" id="CAJVQB010000752">
    <property type="protein sequence ID" value="CAG8505411.1"/>
    <property type="molecule type" value="Genomic_DNA"/>
</dbReference>
<evidence type="ECO:0000313" key="1">
    <source>
        <dbReference type="EMBL" id="CAG8505411.1"/>
    </source>
</evidence>
<protein>
    <submittedName>
        <fullName evidence="1">10358_t:CDS:1</fullName>
    </submittedName>
</protein>
<reference evidence="1 2" key="1">
    <citation type="submission" date="2021-06" db="EMBL/GenBank/DDBJ databases">
        <authorList>
            <person name="Kallberg Y."/>
            <person name="Tangrot J."/>
            <person name="Rosling A."/>
        </authorList>
    </citation>
    <scope>NUCLEOTIDE SEQUENCE [LARGE SCALE GENOMIC DNA]</scope>
    <source>
        <strain evidence="1 2">120-4 pot B 10/14</strain>
    </source>
</reference>
<name>A0ABM8W253_GIGMA</name>
<evidence type="ECO:0000313" key="2">
    <source>
        <dbReference type="Proteomes" id="UP000789901"/>
    </source>
</evidence>
<sequence>YPIRIIIHVIKYVNNKKLYCHTEFNIYNATRNTGNIEQYVIEFINEPSINNEYLH</sequence>
<keyword evidence="2" id="KW-1185">Reference proteome</keyword>
<comment type="caution">
    <text evidence="1">The sequence shown here is derived from an EMBL/GenBank/DDBJ whole genome shotgun (WGS) entry which is preliminary data.</text>
</comment>
<gene>
    <name evidence="1" type="ORF">GMARGA_LOCUS2412</name>
</gene>
<feature type="non-terminal residue" evidence="1">
    <location>
        <position position="1"/>
    </location>
</feature>
<accession>A0ABM8W253</accession>